<organism evidence="1 2">
    <name type="scientific">Comamonas faecalis</name>
    <dbReference type="NCBI Taxonomy" id="1387849"/>
    <lineage>
        <taxon>Bacteria</taxon>
        <taxon>Pseudomonadati</taxon>
        <taxon>Pseudomonadota</taxon>
        <taxon>Betaproteobacteria</taxon>
        <taxon>Burkholderiales</taxon>
        <taxon>Comamonadaceae</taxon>
        <taxon>Comamonas</taxon>
    </lineage>
</organism>
<evidence type="ECO:0000313" key="2">
    <source>
        <dbReference type="Proteomes" id="UP001501627"/>
    </source>
</evidence>
<dbReference type="Proteomes" id="UP001501627">
    <property type="component" value="Unassembled WGS sequence"/>
</dbReference>
<evidence type="ECO:0000313" key="1">
    <source>
        <dbReference type="EMBL" id="GAA3993370.1"/>
    </source>
</evidence>
<sequence>MRPWKSASGWPKRGAVVHATDAAAMATTAMARRVREKVAMDFMLVVVMKWKGNGSERRVVAHVEAAARFVVRRAPALDARALRRSAALRFECLDTVISFS</sequence>
<reference evidence="2" key="1">
    <citation type="journal article" date="2019" name="Int. J. Syst. Evol. Microbiol.">
        <title>The Global Catalogue of Microorganisms (GCM) 10K type strain sequencing project: providing services to taxonomists for standard genome sequencing and annotation.</title>
        <authorList>
            <consortium name="The Broad Institute Genomics Platform"/>
            <consortium name="The Broad Institute Genome Sequencing Center for Infectious Disease"/>
            <person name="Wu L."/>
            <person name="Ma J."/>
        </authorList>
    </citation>
    <scope>NUCLEOTIDE SEQUENCE [LARGE SCALE GENOMIC DNA]</scope>
    <source>
        <strain evidence="2">JCM 17561</strain>
    </source>
</reference>
<comment type="caution">
    <text evidence="1">The sequence shown here is derived from an EMBL/GenBank/DDBJ whole genome shotgun (WGS) entry which is preliminary data.</text>
</comment>
<proteinExistence type="predicted"/>
<accession>A0ABP7R7Z0</accession>
<dbReference type="EMBL" id="BAABBP010000011">
    <property type="protein sequence ID" value="GAA3993370.1"/>
    <property type="molecule type" value="Genomic_DNA"/>
</dbReference>
<gene>
    <name evidence="1" type="ORF">GCM10022279_15950</name>
</gene>
<keyword evidence="2" id="KW-1185">Reference proteome</keyword>
<protein>
    <submittedName>
        <fullName evidence="1">Uncharacterized protein</fullName>
    </submittedName>
</protein>
<name>A0ABP7R7Z0_9BURK</name>